<keyword evidence="1" id="KW-0678">Repressor</keyword>
<reference evidence="7 8" key="1">
    <citation type="submission" date="2018-06" db="EMBL/GenBank/DDBJ databases">
        <authorList>
            <consortium name="Pathogen Informatics"/>
            <person name="Doyle S."/>
        </authorList>
    </citation>
    <scope>NUCLEOTIDE SEQUENCE [LARGE SCALE GENOMIC DNA]</scope>
    <source>
        <strain evidence="7 8">NCTC11179</strain>
    </source>
</reference>
<keyword evidence="4" id="KW-0804">Transcription</keyword>
<dbReference type="Pfam" id="PF13411">
    <property type="entry name" value="MerR_1"/>
    <property type="match status" value="1"/>
</dbReference>
<evidence type="ECO:0000256" key="2">
    <source>
        <dbReference type="ARBA" id="ARBA00023015"/>
    </source>
</evidence>
<evidence type="ECO:0000256" key="1">
    <source>
        <dbReference type="ARBA" id="ARBA00022491"/>
    </source>
</evidence>
<dbReference type="SUPFAM" id="SSF46955">
    <property type="entry name" value="Putative DNA-binding domain"/>
    <property type="match status" value="1"/>
</dbReference>
<dbReference type="Proteomes" id="UP000596202">
    <property type="component" value="Chromosome"/>
</dbReference>
<dbReference type="GO" id="GO:0003700">
    <property type="term" value="F:DNA-binding transcription factor activity"/>
    <property type="evidence" value="ECO:0007669"/>
    <property type="project" value="InterPro"/>
</dbReference>
<reference evidence="6 9" key="2">
    <citation type="submission" date="2021-01" db="EMBL/GenBank/DDBJ databases">
        <title>FDA dAtabase for Regulatory Grade micrObial Sequences (FDA-ARGOS): Supporting development and validation of Infectious Disease Dx tests.</title>
        <authorList>
            <person name="Sproer C."/>
            <person name="Gronow S."/>
            <person name="Severitt S."/>
            <person name="Schroder I."/>
            <person name="Tallon L."/>
            <person name="Sadzewicz L."/>
            <person name="Zhao X."/>
            <person name="Boylan J."/>
            <person name="Ott S."/>
            <person name="Bowen H."/>
            <person name="Vavikolanu K."/>
            <person name="Mehta A."/>
            <person name="Aluvathingal J."/>
            <person name="Nadendla S."/>
            <person name="Lowell S."/>
            <person name="Myers T."/>
            <person name="Yan Y."/>
            <person name="Sichtig H."/>
        </authorList>
    </citation>
    <scope>NUCLEOTIDE SEQUENCE [LARGE SCALE GENOMIC DNA]</scope>
    <source>
        <strain evidence="6 9">FDAARGOS_1131</strain>
    </source>
</reference>
<evidence type="ECO:0000313" key="9">
    <source>
        <dbReference type="Proteomes" id="UP000596202"/>
    </source>
</evidence>
<dbReference type="GO" id="GO:0003677">
    <property type="term" value="F:DNA binding"/>
    <property type="evidence" value="ECO:0007669"/>
    <property type="project" value="UniProtKB-KW"/>
</dbReference>
<evidence type="ECO:0000313" key="6">
    <source>
        <dbReference type="EMBL" id="QQU01106.1"/>
    </source>
</evidence>
<name>A0A378RIA5_MYROD</name>
<dbReference type="Proteomes" id="UP000255024">
    <property type="component" value="Unassembled WGS sequence"/>
</dbReference>
<evidence type="ECO:0000259" key="5">
    <source>
        <dbReference type="PROSITE" id="PS50937"/>
    </source>
</evidence>
<evidence type="ECO:0000313" key="8">
    <source>
        <dbReference type="Proteomes" id="UP000255024"/>
    </source>
</evidence>
<evidence type="ECO:0000313" key="7">
    <source>
        <dbReference type="EMBL" id="STZ26752.1"/>
    </source>
</evidence>
<dbReference type="InterPro" id="IPR000551">
    <property type="entry name" value="MerR-type_HTH_dom"/>
</dbReference>
<dbReference type="PROSITE" id="PS50937">
    <property type="entry name" value="HTH_MERR_2"/>
    <property type="match status" value="1"/>
</dbReference>
<keyword evidence="8" id="KW-1185">Reference proteome</keyword>
<evidence type="ECO:0000256" key="4">
    <source>
        <dbReference type="ARBA" id="ARBA00023163"/>
    </source>
</evidence>
<dbReference type="InterPro" id="IPR047057">
    <property type="entry name" value="MerR_fam"/>
</dbReference>
<dbReference type="SMART" id="SM00422">
    <property type="entry name" value="HTH_MERR"/>
    <property type="match status" value="1"/>
</dbReference>
<dbReference type="AlphaFoldDB" id="A0A378RIA5"/>
<feature type="domain" description="HTH merR-type" evidence="5">
    <location>
        <begin position="1"/>
        <end position="73"/>
    </location>
</feature>
<accession>A0A378RIA5</accession>
<gene>
    <name evidence="7" type="primary">cueR</name>
    <name evidence="6" type="ORF">I6I88_04955</name>
    <name evidence="7" type="ORF">NCTC11179_00275</name>
</gene>
<sequence length="121" mass="14120">MKLISQLAKEVGLPIATIRFYEKKGLFSSIIKEEVTTNNYAYYDEEVIDKLRFIQMAKAVGFTLSEIKEVIDAWYEKQLTKKAKLEVLNLKLKQIDEKMKELKAMKKQIGLCKFNIEHDLS</sequence>
<dbReference type="GeneID" id="93526989"/>
<dbReference type="RefSeq" id="WP_002991381.1">
    <property type="nucleotide sequence ID" value="NZ_CP068107.1"/>
</dbReference>
<dbReference type="EMBL" id="CP068108">
    <property type="protein sequence ID" value="QQU01106.1"/>
    <property type="molecule type" value="Genomic_DNA"/>
</dbReference>
<keyword evidence="2" id="KW-0805">Transcription regulation</keyword>
<evidence type="ECO:0000256" key="3">
    <source>
        <dbReference type="ARBA" id="ARBA00023125"/>
    </source>
</evidence>
<dbReference type="Gene3D" id="1.10.1660.10">
    <property type="match status" value="1"/>
</dbReference>
<dbReference type="EMBL" id="UGQL01000001">
    <property type="protein sequence ID" value="STZ26752.1"/>
    <property type="molecule type" value="Genomic_DNA"/>
</dbReference>
<dbReference type="PANTHER" id="PTHR30204">
    <property type="entry name" value="REDOX-CYCLING DRUG-SENSING TRANSCRIPTIONAL ACTIVATOR SOXR"/>
    <property type="match status" value="1"/>
</dbReference>
<dbReference type="InterPro" id="IPR009061">
    <property type="entry name" value="DNA-bd_dom_put_sf"/>
</dbReference>
<keyword evidence="3" id="KW-0238">DNA-binding</keyword>
<dbReference type="OrthoDB" id="9791488at2"/>
<protein>
    <submittedName>
        <fullName evidence="7">Copper export regulator</fullName>
    </submittedName>
    <submittedName>
        <fullName evidence="6">MerR family transcriptional regulator</fullName>
    </submittedName>
</protein>
<dbReference type="PANTHER" id="PTHR30204:SF69">
    <property type="entry name" value="MERR-FAMILY TRANSCRIPTIONAL REGULATOR"/>
    <property type="match status" value="1"/>
</dbReference>
<organism evidence="7 8">
    <name type="scientific">Myroides odoratus</name>
    <name type="common">Flavobacterium odoratum</name>
    <dbReference type="NCBI Taxonomy" id="256"/>
    <lineage>
        <taxon>Bacteria</taxon>
        <taxon>Pseudomonadati</taxon>
        <taxon>Bacteroidota</taxon>
        <taxon>Flavobacteriia</taxon>
        <taxon>Flavobacteriales</taxon>
        <taxon>Flavobacteriaceae</taxon>
        <taxon>Myroides</taxon>
    </lineage>
</organism>
<proteinExistence type="predicted"/>